<keyword evidence="2" id="KW-1185">Reference proteome</keyword>
<protein>
    <submittedName>
        <fullName evidence="1">Uncharacterized protein</fullName>
    </submittedName>
</protein>
<reference evidence="1 2" key="1">
    <citation type="submission" date="2019-04" db="EMBL/GenBank/DDBJ databases">
        <title>An improved genome assembly and genetic linkage map for asparagus bean, Vigna unguiculata ssp. sesquipedialis.</title>
        <authorList>
            <person name="Xia Q."/>
            <person name="Zhang R."/>
            <person name="Dong Y."/>
        </authorList>
    </citation>
    <scope>NUCLEOTIDE SEQUENCE [LARGE SCALE GENOMIC DNA]</scope>
    <source>
        <tissue evidence="1">Leaf</tissue>
    </source>
</reference>
<organism evidence="1 2">
    <name type="scientific">Vigna unguiculata</name>
    <name type="common">Cowpea</name>
    <dbReference type="NCBI Taxonomy" id="3917"/>
    <lineage>
        <taxon>Eukaryota</taxon>
        <taxon>Viridiplantae</taxon>
        <taxon>Streptophyta</taxon>
        <taxon>Embryophyta</taxon>
        <taxon>Tracheophyta</taxon>
        <taxon>Spermatophyta</taxon>
        <taxon>Magnoliopsida</taxon>
        <taxon>eudicotyledons</taxon>
        <taxon>Gunneridae</taxon>
        <taxon>Pentapetalae</taxon>
        <taxon>rosids</taxon>
        <taxon>fabids</taxon>
        <taxon>Fabales</taxon>
        <taxon>Fabaceae</taxon>
        <taxon>Papilionoideae</taxon>
        <taxon>50 kb inversion clade</taxon>
        <taxon>NPAAA clade</taxon>
        <taxon>indigoferoid/millettioid clade</taxon>
        <taxon>Phaseoleae</taxon>
        <taxon>Vigna</taxon>
    </lineage>
</organism>
<evidence type="ECO:0000313" key="2">
    <source>
        <dbReference type="Proteomes" id="UP000501690"/>
    </source>
</evidence>
<gene>
    <name evidence="1" type="ORF">DEO72_LG9g1052</name>
</gene>
<dbReference type="Proteomes" id="UP000501690">
    <property type="component" value="Linkage Group LG9"/>
</dbReference>
<dbReference type="AlphaFoldDB" id="A0A4D6MX72"/>
<dbReference type="EMBL" id="CP039353">
    <property type="protein sequence ID" value="QCE06043.1"/>
    <property type="molecule type" value="Genomic_DNA"/>
</dbReference>
<name>A0A4D6MX72_VIGUN</name>
<proteinExistence type="predicted"/>
<evidence type="ECO:0000313" key="1">
    <source>
        <dbReference type="EMBL" id="QCE06043.1"/>
    </source>
</evidence>
<sequence length="188" mass="21017">MEGSRDEPPAGMNWTPGDTCFSTQFSRFLYDPSGGDERPSGGTLLATRRQRKNKENCMALKILWVWPFCELDYEENGRVLSYDGVHMWTRFQIELRLVVVLEPLADSCNSKGQHGRVASSGEWTQAFLELCLGLTSVTGMGVRVVARTEGLHSIEQSPILANDVLILCREYELWFVLGTPPGVMECGP</sequence>
<accession>A0A4D6MX72</accession>